<proteinExistence type="predicted"/>
<name>A0A837RAR2_LACPE</name>
<dbReference type="Proteomes" id="UP000051020">
    <property type="component" value="Unassembled WGS sequence"/>
</dbReference>
<dbReference type="EMBL" id="AZCU01000013">
    <property type="protein sequence ID" value="KRK23748.1"/>
    <property type="molecule type" value="Genomic_DNA"/>
</dbReference>
<evidence type="ECO:0000313" key="3">
    <source>
        <dbReference type="Proteomes" id="UP000051020"/>
    </source>
</evidence>
<sequence length="140" mass="15918">MANYYGGFIMADQLHTDLAVLQPYFEAGKSSAQRAQLIPLLNWVHTTFPQLTPRVAWNQPMFTDHGTFIIGFSTAKDHLNIALETPTLDHFRAAIEANGDHATKMLWQINFETPVNHDLLAQTIQYNIDTKQATTTFWRA</sequence>
<gene>
    <name evidence="2" type="ORF">FD24_GL000717</name>
</gene>
<reference evidence="2 3" key="1">
    <citation type="journal article" date="2015" name="Genome Announc.">
        <title>Expanding the biotechnology potential of lactobacilli through comparative genomics of 213 strains and associated genera.</title>
        <authorList>
            <person name="Sun Z."/>
            <person name="Harris H.M."/>
            <person name="McCann A."/>
            <person name="Guo C."/>
            <person name="Argimon S."/>
            <person name="Zhang W."/>
            <person name="Yang X."/>
            <person name="Jeffery I.B."/>
            <person name="Cooney J.C."/>
            <person name="Kagawa T.F."/>
            <person name="Liu W."/>
            <person name="Song Y."/>
            <person name="Salvetti E."/>
            <person name="Wrobel A."/>
            <person name="Rasinkangas P."/>
            <person name="Parkhill J."/>
            <person name="Rea M.C."/>
            <person name="O'Sullivan O."/>
            <person name="Ritari J."/>
            <person name="Douillard F.P."/>
            <person name="Paul Ross R."/>
            <person name="Yang R."/>
            <person name="Briner A.E."/>
            <person name="Felis G.E."/>
            <person name="de Vos W.M."/>
            <person name="Barrangou R."/>
            <person name="Klaenhammer T.R."/>
            <person name="Caufield P.W."/>
            <person name="Cui Y."/>
            <person name="Zhang H."/>
            <person name="O'Toole P.W."/>
        </authorList>
    </citation>
    <scope>NUCLEOTIDE SEQUENCE [LARGE SCALE GENOMIC DNA]</scope>
    <source>
        <strain evidence="2 3">DSM 20314</strain>
    </source>
</reference>
<dbReference type="InterPro" id="IPR014922">
    <property type="entry name" value="YdhG-like"/>
</dbReference>
<dbReference type="SUPFAM" id="SSF159888">
    <property type="entry name" value="YdhG-like"/>
    <property type="match status" value="1"/>
</dbReference>
<accession>A0A837RAR2</accession>
<evidence type="ECO:0000313" key="2">
    <source>
        <dbReference type="EMBL" id="KRK23748.1"/>
    </source>
</evidence>
<protein>
    <recommendedName>
        <fullName evidence="1">YdhG-like domain-containing protein</fullName>
    </recommendedName>
</protein>
<dbReference type="Gene3D" id="3.90.1150.200">
    <property type="match status" value="1"/>
</dbReference>
<dbReference type="Pfam" id="PF08818">
    <property type="entry name" value="DUF1801"/>
    <property type="match status" value="1"/>
</dbReference>
<organism evidence="2 3">
    <name type="scientific">Lactiplantibacillus pentosus DSM 20314</name>
    <dbReference type="NCBI Taxonomy" id="1423791"/>
    <lineage>
        <taxon>Bacteria</taxon>
        <taxon>Bacillati</taxon>
        <taxon>Bacillota</taxon>
        <taxon>Bacilli</taxon>
        <taxon>Lactobacillales</taxon>
        <taxon>Lactobacillaceae</taxon>
        <taxon>Lactiplantibacillus</taxon>
    </lineage>
</organism>
<dbReference type="AlphaFoldDB" id="A0A837RAR2"/>
<evidence type="ECO:0000259" key="1">
    <source>
        <dbReference type="Pfam" id="PF08818"/>
    </source>
</evidence>
<feature type="domain" description="YdhG-like" evidence="1">
    <location>
        <begin position="33"/>
        <end position="128"/>
    </location>
</feature>
<comment type="caution">
    <text evidence="2">The sequence shown here is derived from an EMBL/GenBank/DDBJ whole genome shotgun (WGS) entry which is preliminary data.</text>
</comment>